<dbReference type="RefSeq" id="WP_146406448.1">
    <property type="nucleotide sequence ID" value="NZ_SJPU01000001.1"/>
</dbReference>
<evidence type="ECO:0000313" key="2">
    <source>
        <dbReference type="EMBL" id="TWU19682.1"/>
    </source>
</evidence>
<feature type="compositionally biased region" description="Basic and acidic residues" evidence="1">
    <location>
        <begin position="50"/>
        <end position="59"/>
    </location>
</feature>
<dbReference type="Proteomes" id="UP000319908">
    <property type="component" value="Unassembled WGS sequence"/>
</dbReference>
<proteinExistence type="predicted"/>
<feature type="compositionally biased region" description="Polar residues" evidence="1">
    <location>
        <begin position="170"/>
        <end position="198"/>
    </location>
</feature>
<feature type="region of interest" description="Disordered" evidence="1">
    <location>
        <begin position="36"/>
        <end position="212"/>
    </location>
</feature>
<protein>
    <submittedName>
        <fullName evidence="2">Uncharacterized protein</fullName>
    </submittedName>
</protein>
<accession>A0A5C6C6I6</accession>
<evidence type="ECO:0000313" key="3">
    <source>
        <dbReference type="Proteomes" id="UP000319908"/>
    </source>
</evidence>
<name>A0A5C6C6I6_9BACT</name>
<comment type="caution">
    <text evidence="2">The sequence shown here is derived from an EMBL/GenBank/DDBJ whole genome shotgun (WGS) entry which is preliminary data.</text>
</comment>
<dbReference type="OrthoDB" id="254480at2"/>
<dbReference type="EMBL" id="SJPU01000001">
    <property type="protein sequence ID" value="TWU19682.1"/>
    <property type="molecule type" value="Genomic_DNA"/>
</dbReference>
<feature type="compositionally biased region" description="Low complexity" evidence="1">
    <location>
        <begin position="108"/>
        <end position="117"/>
    </location>
</feature>
<dbReference type="AlphaFoldDB" id="A0A5C6C6I6"/>
<sequence>MTDHDASRILLLEQLESRCMLASGVLLFSASNDLNEGPAQETLQSNREQSSNRDSDASRSSRNNLDTPRRGEPDRGPTSAGLHDDQFASNPSGLTPPPQSSRPGNNVPDSGSNSSGLPPSPQPPETPSVESPSNRPDVSTPPGQATLDRDDSKTGDAAVLIQRVPDVTDTIRSTGDESTVNWTTDNTTSNPGTNNQKPATGAAGDPQRGAAPGGVIETLPLLRHSVMAPEDRDADEPWEMDSQSLRQLRSVTGSGHDDNNAADPESIDSAIASWFGGTTGLIDNIQGGHELPGVIDNLTPSIVDVVLDATIGLHRSVGLIAAAETSSDPTQIRDAILAAIASEQPVLSEGIGGPTQSRYSGLAYPGAAIIAGTLALATHRRKTANLLSSR</sequence>
<evidence type="ECO:0000256" key="1">
    <source>
        <dbReference type="SAM" id="MobiDB-lite"/>
    </source>
</evidence>
<keyword evidence="3" id="KW-1185">Reference proteome</keyword>
<reference evidence="2 3" key="1">
    <citation type="journal article" date="2020" name="Antonie Van Leeuwenhoek">
        <title>Rhodopirellula heiligendammensis sp. nov., Rhodopirellula pilleata sp. nov., and Rhodopirellula solitaria sp. nov. isolated from natural or artificial marine surfaces in Northern Germany and California, USA, and emended description of the genus Rhodopirellula.</title>
        <authorList>
            <person name="Kallscheuer N."/>
            <person name="Wiegand S."/>
            <person name="Jogler M."/>
            <person name="Boedeker C."/>
            <person name="Peeters S.H."/>
            <person name="Rast P."/>
            <person name="Heuer A."/>
            <person name="Jetten M.S.M."/>
            <person name="Rohde M."/>
            <person name="Jogler C."/>
        </authorList>
    </citation>
    <scope>NUCLEOTIDE SEQUENCE [LARGE SCALE GENOMIC DNA]</scope>
    <source>
        <strain evidence="2 3">Poly21</strain>
    </source>
</reference>
<organism evidence="2 3">
    <name type="scientific">Allorhodopirellula heiligendammensis</name>
    <dbReference type="NCBI Taxonomy" id="2714739"/>
    <lineage>
        <taxon>Bacteria</taxon>
        <taxon>Pseudomonadati</taxon>
        <taxon>Planctomycetota</taxon>
        <taxon>Planctomycetia</taxon>
        <taxon>Pirellulales</taxon>
        <taxon>Pirellulaceae</taxon>
        <taxon>Allorhodopirellula</taxon>
    </lineage>
</organism>
<feature type="compositionally biased region" description="Polar residues" evidence="1">
    <location>
        <begin position="134"/>
        <end position="143"/>
    </location>
</feature>
<gene>
    <name evidence="2" type="ORF">Poly21_18570</name>
</gene>